<feature type="region of interest" description="Disordered" evidence="4">
    <location>
        <begin position="150"/>
        <end position="193"/>
    </location>
</feature>
<dbReference type="InterPro" id="IPR006169">
    <property type="entry name" value="GTP1_OBG_dom"/>
</dbReference>
<dbReference type="SUPFAM" id="SSF52540">
    <property type="entry name" value="P-loop containing nucleoside triphosphate hydrolases"/>
    <property type="match status" value="1"/>
</dbReference>
<dbReference type="CDD" id="cd01898">
    <property type="entry name" value="Obg"/>
    <property type="match status" value="1"/>
</dbReference>
<gene>
    <name evidence="7" type="ORF">g.1221</name>
</gene>
<proteinExistence type="inferred from homology"/>
<organism evidence="7">
    <name type="scientific">Auxenochlorella protothecoides</name>
    <name type="common">Green microalga</name>
    <name type="synonym">Chlorella protothecoides</name>
    <dbReference type="NCBI Taxonomy" id="3075"/>
    <lineage>
        <taxon>Eukaryota</taxon>
        <taxon>Viridiplantae</taxon>
        <taxon>Chlorophyta</taxon>
        <taxon>core chlorophytes</taxon>
        <taxon>Trebouxiophyceae</taxon>
        <taxon>Chlorellales</taxon>
        <taxon>Chlorellaceae</taxon>
        <taxon>Auxenochlorella</taxon>
    </lineage>
</organism>
<evidence type="ECO:0000259" key="5">
    <source>
        <dbReference type="PROSITE" id="PS51710"/>
    </source>
</evidence>
<feature type="region of interest" description="Disordered" evidence="4">
    <location>
        <begin position="106"/>
        <end position="128"/>
    </location>
</feature>
<feature type="region of interest" description="Disordered" evidence="4">
    <location>
        <begin position="62"/>
        <end position="91"/>
    </location>
</feature>
<dbReference type="GO" id="GO:0042254">
    <property type="term" value="P:ribosome biogenesis"/>
    <property type="evidence" value="ECO:0007669"/>
    <property type="project" value="UniProtKB-UniRule"/>
</dbReference>
<dbReference type="GO" id="GO:0003924">
    <property type="term" value="F:GTPase activity"/>
    <property type="evidence" value="ECO:0007669"/>
    <property type="project" value="InterPro"/>
</dbReference>
<comment type="similarity">
    <text evidence="1">Belongs to the TRAFAC class OBG-HflX-like GTPase superfamily. OBG GTPase family.</text>
</comment>
<dbReference type="AlphaFoldDB" id="A0A1D2AFQ7"/>
<dbReference type="EMBL" id="GDKF01000634">
    <property type="protein sequence ID" value="JAT77988.1"/>
    <property type="molecule type" value="Transcribed_RNA"/>
</dbReference>
<feature type="domain" description="OBG-type G" evidence="5">
    <location>
        <begin position="305"/>
        <end position="478"/>
    </location>
</feature>
<protein>
    <recommendedName>
        <fullName evidence="8">GTPase obg</fullName>
    </recommendedName>
</protein>
<evidence type="ECO:0000256" key="2">
    <source>
        <dbReference type="ARBA" id="ARBA00022741"/>
    </source>
</evidence>
<dbReference type="GO" id="GO:0005739">
    <property type="term" value="C:mitochondrion"/>
    <property type="evidence" value="ECO:0007669"/>
    <property type="project" value="TreeGrafter"/>
</dbReference>
<keyword evidence="2" id="KW-0547">Nucleotide-binding</keyword>
<dbReference type="Pfam" id="PF01018">
    <property type="entry name" value="GTP1_OBG"/>
    <property type="match status" value="2"/>
</dbReference>
<dbReference type="GO" id="GO:0005525">
    <property type="term" value="F:GTP binding"/>
    <property type="evidence" value="ECO:0007669"/>
    <property type="project" value="UniProtKB-KW"/>
</dbReference>
<dbReference type="PANTHER" id="PTHR11702">
    <property type="entry name" value="DEVELOPMENTALLY REGULATED GTP-BINDING PROTEIN-RELATED"/>
    <property type="match status" value="1"/>
</dbReference>
<evidence type="ECO:0000259" key="6">
    <source>
        <dbReference type="PROSITE" id="PS51883"/>
    </source>
</evidence>
<dbReference type="Gene3D" id="2.70.210.12">
    <property type="entry name" value="GTP1/OBG domain"/>
    <property type="match status" value="1"/>
</dbReference>
<dbReference type="InterPro" id="IPR006073">
    <property type="entry name" value="GTP-bd"/>
</dbReference>
<dbReference type="InterPro" id="IPR031167">
    <property type="entry name" value="G_OBG"/>
</dbReference>
<dbReference type="PROSITE" id="PS51883">
    <property type="entry name" value="OBG"/>
    <property type="match status" value="1"/>
</dbReference>
<dbReference type="InterPro" id="IPR027417">
    <property type="entry name" value="P-loop_NTPase"/>
</dbReference>
<dbReference type="InterPro" id="IPR014100">
    <property type="entry name" value="GTP-bd_Obg/CgtA"/>
</dbReference>
<feature type="compositionally biased region" description="Low complexity" evidence="4">
    <location>
        <begin position="153"/>
        <end position="164"/>
    </location>
</feature>
<keyword evidence="3" id="KW-0342">GTP-binding</keyword>
<feature type="region of interest" description="Disordered" evidence="4">
    <location>
        <begin position="264"/>
        <end position="290"/>
    </location>
</feature>
<sequence length="491" mass="51583">MSLAAALRAVWCPGQYRKAHRWAAYIPFRQLQTVQPEQEEPGTDKRYIDRLVVTAQAGRGGSGSSSCIQKSNRGRKITADGGNGGSGGDVIVRASGRMKSLAGVAQLHKAEPGSHGSSRVQHGGAGDNATILVPLGTLVSRILEPSAMDGAGEEAQQPAQGQAGVLRRRAPRQPADLGQEEAAPPPEEAELPPWLARWRTAYTGDAVDADRRDGFDDEVGGGAGGQPGAGPSAGAEKRRGPRHYPTEVLADLVEEGQEVVVARGGRGGMGNAAMRSLPNRPAPRESTPGAAGERHRLLLEMKILADIGLVGVPNAGKSSLLRALTAARPKVGSYAFTTLMPQLGVVDLGWGERMVIADVPGLIAGAAENRGLGHAFLKHVERTRALAYVLDASAGLHGSQGLRPWRQLELLREEIAAYSPALAALPSIVIANKVDLLPRPSLVLCALRERTHLPVLASSARDGTGVPELLRALRALWAGEEVDGTPPPCPT</sequence>
<accession>A0A1D2AFQ7</accession>
<dbReference type="Pfam" id="PF01926">
    <property type="entry name" value="MMR_HSR1"/>
    <property type="match status" value="1"/>
</dbReference>
<evidence type="ECO:0000256" key="4">
    <source>
        <dbReference type="SAM" id="MobiDB-lite"/>
    </source>
</evidence>
<dbReference type="GO" id="GO:0000287">
    <property type="term" value="F:magnesium ion binding"/>
    <property type="evidence" value="ECO:0007669"/>
    <property type="project" value="InterPro"/>
</dbReference>
<feature type="domain" description="Obg" evidence="6">
    <location>
        <begin position="45"/>
        <end position="304"/>
    </location>
</feature>
<feature type="region of interest" description="Disordered" evidence="4">
    <location>
        <begin position="208"/>
        <end position="241"/>
    </location>
</feature>
<dbReference type="PRINTS" id="PR00326">
    <property type="entry name" value="GTP1OBG"/>
</dbReference>
<dbReference type="InterPro" id="IPR036726">
    <property type="entry name" value="GTP1_OBG_dom_sf"/>
</dbReference>
<evidence type="ECO:0000256" key="3">
    <source>
        <dbReference type="ARBA" id="ARBA00023134"/>
    </source>
</evidence>
<dbReference type="SUPFAM" id="SSF82051">
    <property type="entry name" value="Obg GTP-binding protein N-terminal domain"/>
    <property type="match status" value="1"/>
</dbReference>
<dbReference type="Gene3D" id="3.40.50.300">
    <property type="entry name" value="P-loop containing nucleotide triphosphate hydrolases"/>
    <property type="match status" value="1"/>
</dbReference>
<name>A0A1D2AFQ7_AUXPR</name>
<dbReference type="PANTHER" id="PTHR11702:SF31">
    <property type="entry name" value="MITOCHONDRIAL RIBOSOME-ASSOCIATED GTPASE 2"/>
    <property type="match status" value="1"/>
</dbReference>
<dbReference type="PIRSF" id="PIRSF002401">
    <property type="entry name" value="GTP_bd_Obg/CgtA"/>
    <property type="match status" value="1"/>
</dbReference>
<reference evidence="7" key="1">
    <citation type="submission" date="2015-08" db="EMBL/GenBank/DDBJ databases">
        <authorList>
            <person name="Babu N.S."/>
            <person name="Beckwith C.J."/>
            <person name="Beseler K.G."/>
            <person name="Brison A."/>
            <person name="Carone J.V."/>
            <person name="Caskin T.P."/>
            <person name="Diamond M."/>
            <person name="Durham M.E."/>
            <person name="Foxe J.M."/>
            <person name="Go M."/>
            <person name="Henderson B.A."/>
            <person name="Jones I.B."/>
            <person name="McGettigan J.A."/>
            <person name="Micheletti S.J."/>
            <person name="Nasrallah M.E."/>
            <person name="Ortiz D."/>
            <person name="Piller C.R."/>
            <person name="Privatt S.R."/>
            <person name="Schneider S.L."/>
            <person name="Sharp S."/>
            <person name="Smith T.C."/>
            <person name="Stanton J.D."/>
            <person name="Ullery H.E."/>
            <person name="Wilson R.J."/>
            <person name="Serrano M.G."/>
            <person name="Buck G."/>
            <person name="Lee V."/>
            <person name="Wang Y."/>
            <person name="Carvalho R."/>
            <person name="Voegtly L."/>
            <person name="Shi R."/>
            <person name="Duckworth R."/>
            <person name="Johnson A."/>
            <person name="Loviza R."/>
            <person name="Walstead R."/>
            <person name="Shah Z."/>
            <person name="Kiflezghi M."/>
            <person name="Wade K."/>
            <person name="Ball S.L."/>
            <person name="Bradley K.W."/>
            <person name="Asai D.J."/>
            <person name="Bowman C.A."/>
            <person name="Russell D.A."/>
            <person name="Pope W.H."/>
            <person name="Jacobs-Sera D."/>
            <person name="Hendrix R.W."/>
            <person name="Hatfull G.F."/>
        </authorList>
    </citation>
    <scope>NUCLEOTIDE SEQUENCE</scope>
</reference>
<evidence type="ECO:0000256" key="1">
    <source>
        <dbReference type="ARBA" id="ARBA00007699"/>
    </source>
</evidence>
<evidence type="ECO:0008006" key="8">
    <source>
        <dbReference type="Google" id="ProtNLM"/>
    </source>
</evidence>
<dbReference type="InterPro" id="IPR045086">
    <property type="entry name" value="OBG_GTPase"/>
</dbReference>
<evidence type="ECO:0000313" key="7">
    <source>
        <dbReference type="EMBL" id="JAT77988.1"/>
    </source>
</evidence>
<dbReference type="PROSITE" id="PS51710">
    <property type="entry name" value="G_OBG"/>
    <property type="match status" value="1"/>
</dbReference>